<dbReference type="Pfam" id="PF03703">
    <property type="entry name" value="bPH_2"/>
    <property type="match status" value="1"/>
</dbReference>
<protein>
    <recommendedName>
        <fullName evidence="2">YdbS-like PH domain-containing protein</fullName>
    </recommendedName>
</protein>
<dbReference type="EMBL" id="MGES01000024">
    <property type="protein sequence ID" value="OGL88848.1"/>
    <property type="molecule type" value="Genomic_DNA"/>
</dbReference>
<feature type="transmembrane region" description="Helical" evidence="1">
    <location>
        <begin position="27"/>
        <end position="48"/>
    </location>
</feature>
<comment type="caution">
    <text evidence="3">The sequence shown here is derived from an EMBL/GenBank/DDBJ whole genome shotgun (WGS) entry which is preliminary data.</text>
</comment>
<evidence type="ECO:0000259" key="2">
    <source>
        <dbReference type="Pfam" id="PF03703"/>
    </source>
</evidence>
<evidence type="ECO:0000313" key="3">
    <source>
        <dbReference type="EMBL" id="OGL88848.1"/>
    </source>
</evidence>
<dbReference type="Proteomes" id="UP000176678">
    <property type="component" value="Unassembled WGS sequence"/>
</dbReference>
<name>A0A1F7VFE9_9BACT</name>
<feature type="domain" description="YdbS-like PH" evidence="2">
    <location>
        <begin position="89"/>
        <end position="163"/>
    </location>
</feature>
<evidence type="ECO:0000313" key="4">
    <source>
        <dbReference type="Proteomes" id="UP000176678"/>
    </source>
</evidence>
<proteinExistence type="predicted"/>
<evidence type="ECO:0000256" key="1">
    <source>
        <dbReference type="SAM" id="Phobius"/>
    </source>
</evidence>
<feature type="transmembrane region" description="Helical" evidence="1">
    <location>
        <begin position="68"/>
        <end position="86"/>
    </location>
</feature>
<dbReference type="PANTHER" id="PTHR37938">
    <property type="entry name" value="BLL0215 PROTEIN"/>
    <property type="match status" value="1"/>
</dbReference>
<dbReference type="InterPro" id="IPR005182">
    <property type="entry name" value="YdbS-like_PH"/>
</dbReference>
<reference evidence="3 4" key="1">
    <citation type="journal article" date="2016" name="Nat. Commun.">
        <title>Thousands of microbial genomes shed light on interconnected biogeochemical processes in an aquifer system.</title>
        <authorList>
            <person name="Anantharaman K."/>
            <person name="Brown C.T."/>
            <person name="Hug L.A."/>
            <person name="Sharon I."/>
            <person name="Castelle C.J."/>
            <person name="Probst A.J."/>
            <person name="Thomas B.C."/>
            <person name="Singh A."/>
            <person name="Wilkins M.J."/>
            <person name="Karaoz U."/>
            <person name="Brodie E.L."/>
            <person name="Williams K.H."/>
            <person name="Hubbard S.S."/>
            <person name="Banfield J.F."/>
        </authorList>
    </citation>
    <scope>NUCLEOTIDE SEQUENCE [LARGE SCALE GENOMIC DNA]</scope>
</reference>
<sequence>MRHLSEAIPLQPDERVKFMLRRHPLTFVPKIILVLILLAMPLVIGAFLEEGPLADPFWGPTLILLGSGYTLLVLTFFHALFVDYYLDLWVVTNDRIIDIHQAGLFKRTVAELDLKQVQDVASKTVGVFGTFFDFGNVNIQTAGAKEKFEFQNIPKPHFIRGQILKLAELDAREDAEEAKGWL</sequence>
<organism evidence="3 4">
    <name type="scientific">Candidatus Uhrbacteria bacterium RIFCSPLOWO2_02_FULL_51_9</name>
    <dbReference type="NCBI Taxonomy" id="1802410"/>
    <lineage>
        <taxon>Bacteria</taxon>
        <taxon>Candidatus Uhriibacteriota</taxon>
    </lineage>
</organism>
<accession>A0A1F7VFE9</accession>
<keyword evidence="1" id="KW-0812">Transmembrane</keyword>
<keyword evidence="1" id="KW-0472">Membrane</keyword>
<gene>
    <name evidence="3" type="ORF">A3H75_00975</name>
</gene>
<dbReference type="STRING" id="1802410.A3H75_00975"/>
<keyword evidence="1" id="KW-1133">Transmembrane helix</keyword>
<dbReference type="PANTHER" id="PTHR37938:SF1">
    <property type="entry name" value="BLL0215 PROTEIN"/>
    <property type="match status" value="1"/>
</dbReference>
<dbReference type="AlphaFoldDB" id="A0A1F7VFE9"/>